<gene>
    <name evidence="2" type="primary">Acey_s0112.g330</name>
    <name evidence="2" type="ORF">Y032_0112g330</name>
</gene>
<name>A0A016TE64_9BILA</name>
<keyword evidence="1" id="KW-1133">Transmembrane helix</keyword>
<reference evidence="3" key="1">
    <citation type="journal article" date="2015" name="Nat. Genet.">
        <title>The genome and transcriptome of the zoonotic hookworm Ancylostoma ceylanicum identify infection-specific gene families.</title>
        <authorList>
            <person name="Schwarz E.M."/>
            <person name="Hu Y."/>
            <person name="Antoshechkin I."/>
            <person name="Miller M.M."/>
            <person name="Sternberg P.W."/>
            <person name="Aroian R.V."/>
        </authorList>
    </citation>
    <scope>NUCLEOTIDE SEQUENCE</scope>
    <source>
        <strain evidence="3">HY135</strain>
    </source>
</reference>
<keyword evidence="1" id="KW-0472">Membrane</keyword>
<dbReference type="Proteomes" id="UP000024635">
    <property type="component" value="Unassembled WGS sequence"/>
</dbReference>
<feature type="transmembrane region" description="Helical" evidence="1">
    <location>
        <begin position="60"/>
        <end position="78"/>
    </location>
</feature>
<keyword evidence="1" id="KW-0812">Transmembrane</keyword>
<protein>
    <submittedName>
        <fullName evidence="2">Uncharacterized protein</fullName>
    </submittedName>
</protein>
<keyword evidence="3" id="KW-1185">Reference proteome</keyword>
<evidence type="ECO:0000313" key="2">
    <source>
        <dbReference type="EMBL" id="EYC00908.1"/>
    </source>
</evidence>
<organism evidence="2 3">
    <name type="scientific">Ancylostoma ceylanicum</name>
    <dbReference type="NCBI Taxonomy" id="53326"/>
    <lineage>
        <taxon>Eukaryota</taxon>
        <taxon>Metazoa</taxon>
        <taxon>Ecdysozoa</taxon>
        <taxon>Nematoda</taxon>
        <taxon>Chromadorea</taxon>
        <taxon>Rhabditida</taxon>
        <taxon>Rhabditina</taxon>
        <taxon>Rhabditomorpha</taxon>
        <taxon>Strongyloidea</taxon>
        <taxon>Ancylostomatidae</taxon>
        <taxon>Ancylostomatinae</taxon>
        <taxon>Ancylostoma</taxon>
    </lineage>
</organism>
<dbReference type="EMBL" id="JARK01001448">
    <property type="protein sequence ID" value="EYC00908.1"/>
    <property type="molecule type" value="Genomic_DNA"/>
</dbReference>
<dbReference type="AlphaFoldDB" id="A0A016TE64"/>
<evidence type="ECO:0000256" key="1">
    <source>
        <dbReference type="SAM" id="Phobius"/>
    </source>
</evidence>
<proteinExistence type="predicted"/>
<comment type="caution">
    <text evidence="2">The sequence shown here is derived from an EMBL/GenBank/DDBJ whole genome shotgun (WGS) entry which is preliminary data.</text>
</comment>
<accession>A0A016TE64</accession>
<sequence length="111" mass="12920">MFDCFLPCSKRQNGLTQRVRVVRYPELKSMQGMVDSIIAVSKTAHEMKLLVKRCKGYCHLNWYIFYLLVAFLLSSPFGEGCFTVTANLDVESSKHIRHLVESRHLPRRRLC</sequence>
<evidence type="ECO:0000313" key="3">
    <source>
        <dbReference type="Proteomes" id="UP000024635"/>
    </source>
</evidence>